<name>A0A1I2MML8_9ACTN</name>
<keyword evidence="2" id="KW-1185">Reference proteome</keyword>
<protein>
    <submittedName>
        <fullName evidence="1">Uncharacterized protein</fullName>
    </submittedName>
</protein>
<accession>A0A1I2MML8</accession>
<evidence type="ECO:0000313" key="1">
    <source>
        <dbReference type="EMBL" id="SFF92328.1"/>
    </source>
</evidence>
<dbReference type="EMBL" id="FONV01000031">
    <property type="protein sequence ID" value="SFF92328.1"/>
    <property type="molecule type" value="Genomic_DNA"/>
</dbReference>
<reference evidence="1 2" key="1">
    <citation type="submission" date="2016-10" db="EMBL/GenBank/DDBJ databases">
        <authorList>
            <person name="de Groot N.N."/>
        </authorList>
    </citation>
    <scope>NUCLEOTIDE SEQUENCE [LARGE SCALE GENOMIC DNA]</scope>
    <source>
        <strain evidence="1 2">DSM 43019</strain>
    </source>
</reference>
<organism evidence="1 2">
    <name type="scientific">Actinoplanes philippinensis</name>
    <dbReference type="NCBI Taxonomy" id="35752"/>
    <lineage>
        <taxon>Bacteria</taxon>
        <taxon>Bacillati</taxon>
        <taxon>Actinomycetota</taxon>
        <taxon>Actinomycetes</taxon>
        <taxon>Micromonosporales</taxon>
        <taxon>Micromonosporaceae</taxon>
        <taxon>Actinoplanes</taxon>
    </lineage>
</organism>
<gene>
    <name evidence="1" type="ORF">SAMN05421541_13134</name>
</gene>
<dbReference type="Proteomes" id="UP000199645">
    <property type="component" value="Unassembled WGS sequence"/>
</dbReference>
<dbReference type="STRING" id="35752.SAMN05421541_13134"/>
<proteinExistence type="predicted"/>
<evidence type="ECO:0000313" key="2">
    <source>
        <dbReference type="Proteomes" id="UP000199645"/>
    </source>
</evidence>
<sequence length="103" mass="11392">MDGVKRTFYAGGVGYEWLTEALARLRDIESQEVTQVLSARRRLPLAAESAGVHFLTISGRTVDGRPLVVAVRLLGGHRQQIIGAREMTPDELVRFKAWEADAS</sequence>
<dbReference type="AlphaFoldDB" id="A0A1I2MML8"/>